<organism evidence="2 3">
    <name type="scientific">Streptococcus salivarius</name>
    <dbReference type="NCBI Taxonomy" id="1304"/>
    <lineage>
        <taxon>Bacteria</taxon>
        <taxon>Bacillati</taxon>
        <taxon>Bacillota</taxon>
        <taxon>Bacilli</taxon>
        <taxon>Lactobacillales</taxon>
        <taxon>Streptococcaceae</taxon>
        <taxon>Streptococcus</taxon>
    </lineage>
</organism>
<dbReference type="RefSeq" id="WP_195918174.1">
    <property type="nucleotide sequence ID" value="NZ_JADOZZ010000014.1"/>
</dbReference>
<dbReference type="Pfam" id="PF08708">
    <property type="entry name" value="PriCT_1"/>
    <property type="match status" value="1"/>
</dbReference>
<dbReference type="SMART" id="SM00942">
    <property type="entry name" value="PriCT_1"/>
    <property type="match status" value="1"/>
</dbReference>
<proteinExistence type="predicted"/>
<sequence length="495" mass="56104">MKFHNDYSLILNQGVRTYKFKNSKKLVAAEEETKGSIFGYRSKEDMISARGFVMTSVEAVEENANQLTHWTPNVYRFGAYADKSRKITRGHSEGNLRQINTFVVDFDIHSEKEAITQSDILTASLDLGFMPTIIIQSDRGYQAYYVLSAPAYLTAASNFKVLKIAKEISQNLRIHLSETLPVDMTCNHFGIARIPKEENVVFYHKDYTYAFKEWMDWSMKQSDFQLIAKRPNLSVIAGSKGAKQIDEPWYNLLIKRSNIKGAKALMGRNNVLFTLALANYSSGVSQSDCETISAQFNDRLSEPLTQNELMKIVKSAYSGKYEAASRDYILILCKAWVSETLTKKDLFIRQGWTKFKKKRADRKNSHLHEWESDVMAYLESSERSDAPTIETTKKALREALSIPERSLDKVLKSLKAKGKVLFTVKAGRGGGIRLASIKAVFLNLIQLKKETQEARMSVLSAMFEESKGKLQSLLKTAVNGVKVLEKTHLFEEDIG</sequence>
<comment type="caution">
    <text evidence="2">The sequence shown here is derived from an EMBL/GenBank/DDBJ whole genome shotgun (WGS) entry which is preliminary data.</text>
</comment>
<feature type="domain" description="Primase C-terminal 1" evidence="1">
    <location>
        <begin position="257"/>
        <end position="322"/>
    </location>
</feature>
<name>A0AAW6DDL3_STRSL</name>
<reference evidence="2" key="1">
    <citation type="submission" date="2023-01" db="EMBL/GenBank/DDBJ databases">
        <title>Human gut microbiome strain richness.</title>
        <authorList>
            <person name="Chen-Liaw A."/>
        </authorList>
    </citation>
    <scope>NUCLEOTIDE SEQUENCE</scope>
    <source>
        <strain evidence="2">1001095st1_G4_1001095IJ_161003</strain>
    </source>
</reference>
<evidence type="ECO:0000313" key="2">
    <source>
        <dbReference type="EMBL" id="MDB8614601.1"/>
    </source>
</evidence>
<dbReference type="Proteomes" id="UP001210204">
    <property type="component" value="Unassembled WGS sequence"/>
</dbReference>
<evidence type="ECO:0000313" key="3">
    <source>
        <dbReference type="Proteomes" id="UP001210204"/>
    </source>
</evidence>
<dbReference type="InterPro" id="IPR014820">
    <property type="entry name" value="PriCT_1"/>
</dbReference>
<accession>A0AAW6DDL3</accession>
<dbReference type="AlphaFoldDB" id="A0AAW6DDL3"/>
<dbReference type="EMBL" id="JAQMJT010000013">
    <property type="protein sequence ID" value="MDB8614601.1"/>
    <property type="molecule type" value="Genomic_DNA"/>
</dbReference>
<gene>
    <name evidence="2" type="ORF">PNU26_09360</name>
</gene>
<evidence type="ECO:0000259" key="1">
    <source>
        <dbReference type="SMART" id="SM00942"/>
    </source>
</evidence>
<protein>
    <submittedName>
        <fullName evidence="2">Primase C-terminal domain-containing protein</fullName>
    </submittedName>
</protein>